<accession>A0AC60PQT1</accession>
<proteinExistence type="predicted"/>
<gene>
    <name evidence="1" type="ORF">HPB47_001470</name>
</gene>
<evidence type="ECO:0000313" key="2">
    <source>
        <dbReference type="Proteomes" id="UP000805193"/>
    </source>
</evidence>
<dbReference type="Proteomes" id="UP000805193">
    <property type="component" value="Unassembled WGS sequence"/>
</dbReference>
<organism evidence="1 2">
    <name type="scientific">Ixodes persulcatus</name>
    <name type="common">Taiga tick</name>
    <dbReference type="NCBI Taxonomy" id="34615"/>
    <lineage>
        <taxon>Eukaryota</taxon>
        <taxon>Metazoa</taxon>
        <taxon>Ecdysozoa</taxon>
        <taxon>Arthropoda</taxon>
        <taxon>Chelicerata</taxon>
        <taxon>Arachnida</taxon>
        <taxon>Acari</taxon>
        <taxon>Parasitiformes</taxon>
        <taxon>Ixodida</taxon>
        <taxon>Ixodoidea</taxon>
        <taxon>Ixodidae</taxon>
        <taxon>Ixodinae</taxon>
        <taxon>Ixodes</taxon>
    </lineage>
</organism>
<name>A0AC60PQT1_IXOPE</name>
<evidence type="ECO:0000313" key="1">
    <source>
        <dbReference type="EMBL" id="KAG0422731.1"/>
    </source>
</evidence>
<dbReference type="EMBL" id="JABSTQ010010190">
    <property type="protein sequence ID" value="KAG0422731.1"/>
    <property type="molecule type" value="Genomic_DNA"/>
</dbReference>
<comment type="caution">
    <text evidence="1">The sequence shown here is derived from an EMBL/GenBank/DDBJ whole genome shotgun (WGS) entry which is preliminary data.</text>
</comment>
<reference evidence="1 2" key="1">
    <citation type="journal article" date="2020" name="Cell">
        <title>Large-Scale Comparative Analyses of Tick Genomes Elucidate Their Genetic Diversity and Vector Capacities.</title>
        <authorList>
            <consortium name="Tick Genome and Microbiome Consortium (TIGMIC)"/>
            <person name="Jia N."/>
            <person name="Wang J."/>
            <person name="Shi W."/>
            <person name="Du L."/>
            <person name="Sun Y."/>
            <person name="Zhan W."/>
            <person name="Jiang J.F."/>
            <person name="Wang Q."/>
            <person name="Zhang B."/>
            <person name="Ji P."/>
            <person name="Bell-Sakyi L."/>
            <person name="Cui X.M."/>
            <person name="Yuan T.T."/>
            <person name="Jiang B.G."/>
            <person name="Yang W.F."/>
            <person name="Lam T.T."/>
            <person name="Chang Q.C."/>
            <person name="Ding S.J."/>
            <person name="Wang X.J."/>
            <person name="Zhu J.G."/>
            <person name="Ruan X.D."/>
            <person name="Zhao L."/>
            <person name="Wei J.T."/>
            <person name="Ye R.Z."/>
            <person name="Que T.C."/>
            <person name="Du C.H."/>
            <person name="Zhou Y.H."/>
            <person name="Cheng J.X."/>
            <person name="Dai P.F."/>
            <person name="Guo W.B."/>
            <person name="Han X.H."/>
            <person name="Huang E.J."/>
            <person name="Li L.F."/>
            <person name="Wei W."/>
            <person name="Gao Y.C."/>
            <person name="Liu J.Z."/>
            <person name="Shao H.Z."/>
            <person name="Wang X."/>
            <person name="Wang C.C."/>
            <person name="Yang T.C."/>
            <person name="Huo Q.B."/>
            <person name="Li W."/>
            <person name="Chen H.Y."/>
            <person name="Chen S.E."/>
            <person name="Zhou L.G."/>
            <person name="Ni X.B."/>
            <person name="Tian J.H."/>
            <person name="Sheng Y."/>
            <person name="Liu T."/>
            <person name="Pan Y.S."/>
            <person name="Xia L.Y."/>
            <person name="Li J."/>
            <person name="Zhao F."/>
            <person name="Cao W.C."/>
        </authorList>
    </citation>
    <scope>NUCLEOTIDE SEQUENCE [LARGE SCALE GENOMIC DNA]</scope>
    <source>
        <strain evidence="1">Iper-2018</strain>
    </source>
</reference>
<protein>
    <submittedName>
        <fullName evidence="1">Uncharacterized protein</fullName>
    </submittedName>
</protein>
<sequence>MKKLKNTSGLITDESLASMFMESLADDYRILGSVSANAQWDYVTDLTAENQQTMNMVFSEVSKLHSEISKTLRRFAWRDFQNATLKRLFQESAPLGNGSFSVEKSEKMDELNAEMEAIYSETEVRVDFSGGLKIEPELAAIMREVGDYDLLMEAWSAWHNSVGWQEKDLFIPYIKLANESAISEGYGNIKEKWLKSYAMNNFTEVIDGIFEELSPLYKKLHAYVRMRLRAIYPGRMPEDGTIPAHLLGDMWSQQWGNLYTTLRNGTPIDITREMEFQKWDAKRIFETAEEFFVSLGLSPMTPTFWNKSILSQPADRNIVCHPASADFSDGDDYRIKMCTEPRLLDLLNAHHEMGHIVYYMLYSHLHPSFQAGANEAFHEMVGDLIALSVSTVSRYRHLGLLGFEYIDPIDALLQTALDKIAFLPYGYVLEKWRWSVFTGETPFEEMNKKFWEYRIKYQGVSPPLTRTETYFDPGAKYHVAINAPYISYFVSFILQFQVHEYLCSKTNKIDDDHPFHDCDIHGHELAGHILKSGLSLGKSKPWPEVLEILAGTSEMSAGSMRRYFKPLEKWLDEQIKDEVVGWDTAHVEKYVGTATVLQVSILTCIIMVAAGVFVWWA</sequence>
<keyword evidence="2" id="KW-1185">Reference proteome</keyword>